<sequence>MSCEEALDNQLVASCSSSALYFSFQDLIFLTAINDLLTEYSDTEPREKIEEYVLHFLDKITLFNRTIRKIQTQDVLTSHRGRTLESVTTDSLHSNKLEMKEMENENIIDK</sequence>
<proteinExistence type="predicted"/>
<evidence type="ECO:0000313" key="2">
    <source>
        <dbReference type="Proteomes" id="UP000237000"/>
    </source>
</evidence>
<accession>A0A2P5FDA3</accession>
<dbReference type="EMBL" id="JXTC01000043">
    <property type="protein sequence ID" value="PON95771.1"/>
    <property type="molecule type" value="Genomic_DNA"/>
</dbReference>
<protein>
    <submittedName>
        <fullName evidence="1">Uncharacterized protein</fullName>
    </submittedName>
</protein>
<reference evidence="2" key="1">
    <citation type="submission" date="2016-06" db="EMBL/GenBank/DDBJ databases">
        <title>Parallel loss of symbiosis genes in relatives of nitrogen-fixing non-legume Parasponia.</title>
        <authorList>
            <person name="Van Velzen R."/>
            <person name="Holmer R."/>
            <person name="Bu F."/>
            <person name="Rutten L."/>
            <person name="Van Zeijl A."/>
            <person name="Liu W."/>
            <person name="Santuari L."/>
            <person name="Cao Q."/>
            <person name="Sharma T."/>
            <person name="Shen D."/>
            <person name="Roswanjaya Y."/>
            <person name="Wardhani T."/>
            <person name="Kalhor M.S."/>
            <person name="Jansen J."/>
            <person name="Van den Hoogen J."/>
            <person name="Gungor B."/>
            <person name="Hartog M."/>
            <person name="Hontelez J."/>
            <person name="Verver J."/>
            <person name="Yang W.-C."/>
            <person name="Schijlen E."/>
            <person name="Repin R."/>
            <person name="Schilthuizen M."/>
            <person name="Schranz E."/>
            <person name="Heidstra R."/>
            <person name="Miyata K."/>
            <person name="Fedorova E."/>
            <person name="Kohlen W."/>
            <person name="Bisseling T."/>
            <person name="Smit S."/>
            <person name="Geurts R."/>
        </authorList>
    </citation>
    <scope>NUCLEOTIDE SEQUENCE [LARGE SCALE GENOMIC DNA]</scope>
    <source>
        <strain evidence="2">cv. RG33-2</strain>
    </source>
</reference>
<gene>
    <name evidence="1" type="ORF">TorRG33x02_086000</name>
</gene>
<name>A0A2P5FDA3_TREOI</name>
<keyword evidence="2" id="KW-1185">Reference proteome</keyword>
<evidence type="ECO:0000313" key="1">
    <source>
        <dbReference type="EMBL" id="PON95771.1"/>
    </source>
</evidence>
<organism evidence="1 2">
    <name type="scientific">Trema orientale</name>
    <name type="common">Charcoal tree</name>
    <name type="synonym">Celtis orientalis</name>
    <dbReference type="NCBI Taxonomy" id="63057"/>
    <lineage>
        <taxon>Eukaryota</taxon>
        <taxon>Viridiplantae</taxon>
        <taxon>Streptophyta</taxon>
        <taxon>Embryophyta</taxon>
        <taxon>Tracheophyta</taxon>
        <taxon>Spermatophyta</taxon>
        <taxon>Magnoliopsida</taxon>
        <taxon>eudicotyledons</taxon>
        <taxon>Gunneridae</taxon>
        <taxon>Pentapetalae</taxon>
        <taxon>rosids</taxon>
        <taxon>fabids</taxon>
        <taxon>Rosales</taxon>
        <taxon>Cannabaceae</taxon>
        <taxon>Trema</taxon>
    </lineage>
</organism>
<comment type="caution">
    <text evidence="1">The sequence shown here is derived from an EMBL/GenBank/DDBJ whole genome shotgun (WGS) entry which is preliminary data.</text>
</comment>
<dbReference type="Proteomes" id="UP000237000">
    <property type="component" value="Unassembled WGS sequence"/>
</dbReference>
<dbReference type="InParanoid" id="A0A2P5FDA3"/>
<dbReference type="AlphaFoldDB" id="A0A2P5FDA3"/>